<name>A0A078QNR7_PHOVU</name>
<dbReference type="RefSeq" id="WP_032946757.1">
    <property type="nucleotide sequence ID" value="NZ_JNHI01000116.1"/>
</dbReference>
<evidence type="ECO:0000313" key="3">
    <source>
        <dbReference type="Proteomes" id="UP000028134"/>
    </source>
</evidence>
<proteinExistence type="predicted"/>
<keyword evidence="1" id="KW-0812">Transmembrane</keyword>
<feature type="transmembrane region" description="Helical" evidence="1">
    <location>
        <begin position="6"/>
        <end position="28"/>
    </location>
</feature>
<dbReference type="AlphaFoldDB" id="A0A078QNR7"/>
<dbReference type="PATRIC" id="fig|1339350.3.peg.4593"/>
<protein>
    <submittedName>
        <fullName evidence="2">Putative membrane protein</fullName>
    </submittedName>
</protein>
<comment type="caution">
    <text evidence="2">The sequence shown here is derived from an EMBL/GenBank/DDBJ whole genome shotgun (WGS) entry which is preliminary data.</text>
</comment>
<sequence>MGMHYLIQAIFVLVGLLSVLAALFNWEWFFTAHNTQFIVSNAGRQRARLFYAILGLLMIATGIYFFLNIQGIV</sequence>
<accession>A0A078QNR7</accession>
<evidence type="ECO:0000313" key="2">
    <source>
        <dbReference type="EMBL" id="KDS23342.1"/>
    </source>
</evidence>
<organism evidence="2 3">
    <name type="scientific">Phocaeicola vulgatus str. 3775 SL</name>
    <name type="common">B</name>
    <name type="synonym">iv</name>
    <dbReference type="NCBI Taxonomy" id="1339350"/>
    <lineage>
        <taxon>Bacteria</taxon>
        <taxon>Pseudomonadati</taxon>
        <taxon>Bacteroidota</taxon>
        <taxon>Bacteroidia</taxon>
        <taxon>Bacteroidales</taxon>
        <taxon>Bacteroidaceae</taxon>
        <taxon>Phocaeicola</taxon>
    </lineage>
</organism>
<dbReference type="Pfam" id="PF15562">
    <property type="entry name" value="Imm17"/>
    <property type="match status" value="1"/>
</dbReference>
<reference evidence="2 3" key="1">
    <citation type="submission" date="2014-04" db="EMBL/GenBank/DDBJ databases">
        <authorList>
            <person name="Sears C."/>
            <person name="Carroll K."/>
            <person name="Sack B.R."/>
            <person name="Qadri F."/>
            <person name="Myers L.L."/>
            <person name="Chung G.-T."/>
            <person name="Escheverria P."/>
            <person name="Fraser C.M."/>
            <person name="Sadzewicz L."/>
            <person name="Shefchek K.A."/>
            <person name="Tallon L."/>
            <person name="Das S.P."/>
            <person name="Daugherty S."/>
            <person name="Mongodin E.F."/>
        </authorList>
    </citation>
    <scope>NUCLEOTIDE SEQUENCE [LARGE SCALE GENOMIC DNA]</scope>
    <source>
        <strain evidence="3">3775 SL(B) 10 (iv)</strain>
    </source>
</reference>
<gene>
    <name evidence="2" type="ORF">M097_4863</name>
</gene>
<evidence type="ECO:0000256" key="1">
    <source>
        <dbReference type="SAM" id="Phobius"/>
    </source>
</evidence>
<dbReference type="InterPro" id="IPR029087">
    <property type="entry name" value="Imm17"/>
</dbReference>
<feature type="transmembrane region" description="Helical" evidence="1">
    <location>
        <begin position="49"/>
        <end position="67"/>
    </location>
</feature>
<dbReference type="EMBL" id="JNHI01000116">
    <property type="protein sequence ID" value="KDS23342.1"/>
    <property type="molecule type" value="Genomic_DNA"/>
</dbReference>
<keyword evidence="1" id="KW-1133">Transmembrane helix</keyword>
<keyword evidence="1" id="KW-0472">Membrane</keyword>
<dbReference type="Proteomes" id="UP000028134">
    <property type="component" value="Unassembled WGS sequence"/>
</dbReference>